<dbReference type="Proteomes" id="UP000615755">
    <property type="component" value="Unassembled WGS sequence"/>
</dbReference>
<evidence type="ECO:0000313" key="3">
    <source>
        <dbReference type="EMBL" id="MBE0371105.1"/>
    </source>
</evidence>
<comment type="caution">
    <text evidence="3">The sequence shown here is derived from an EMBL/GenBank/DDBJ whole genome shotgun (WGS) entry which is preliminary data.</text>
</comment>
<sequence length="1525" mass="168501">MTYNKLYSLMVKGCCLSWALNMGSALADTGIIPPSAKDKQASEQTLLKNHISDFPTERISIQGLKLEHTFVTGRIPFPSGKEVVVGYKVKGFRNGAVFPFFGFDESRHGFKLIGTTSKVGQRSIKTMGCLGAVAGIDFQTTSDTGRQSSAPQGSTAGTRSTQDLAVFQGGAVLRCDSNAKPMVLYPDGMQVKFGAKQVDGNYLRWPLESLQDQFGNSVSVSGGKLTIGNITSELGFDTKGLLESITLTDDTDTYVTNFYYDALNQIDYVLDAEKQRTDFTHTGVYTGGGTSIKSITLPSKLKVTYDYAGYWEGSRNSLTVTAKDITGPNVAPRSFIYRRVNPEVGYPGAAGHRVWVYEYAKDDNGNNVVTENGVSDVYYIHGSDYHGKIYKRERYYGPNETGMELHSKWEQQSLLLRQEVLWEQASVGTELCLKQLNPPYYEFAYINGCKVVRKKREYTSYKMEGGYDTYGTHYKKYEAFNLPWEVQHTRFSSTTLPTEDITNMQFQGDSKYIKYGYTSSTASRLIGNVSSVWVSETDVASKYTQVSKTSYHFGRPKEVYKFGLLQSTSSYHSHGGLKSIHYNVLQDTNTLNRNQHFDSTYYGNVPENTTSRRPHSNNTMSIKQVANGLGWVTSVNNFNGGITSTTFDKLGRVASKQSIRDIARDIDWQGELVEWPSAVKQVITTCVLNTEKTACTNDQTFKVVKHFDANMNTIKQEWHDLVNTQATTSSRYQRFEYNKYGQVTFASNISTSNAETLGTHTDYDESRRKKSVTQDGRGTVHFTYLTGNKIKVTDARNHTTTTTYEAFIAPTYELVNKLESPNGLVTNTELDAFGLAHKVSQIGKDQDGKLTTFTEERKFNEYKQLCLVIRKDVGNVLIGRNALGEATWKKFGSSATECVDEAPAGSVFFTYDNVGSIRTVDYVDDKLDKTYSYDRNSNLTELVVGDVTHTYSYNNQDLLEKETLQLVGEQPLVLDYRYNAAKHIQQQVYPDNTIVEFDPNGFGKAQSVTAVTSEGTELQVFASDVEYYVNGAISGFTYGNGVKHSLSFYDDSQRPKALSDKQGNAHLVHLSYSYDNNDNITKILDGANTSAYSLTNLKYDSLDRLTATTGGQSIGSSALEYDDFGNILKYSSKGRALSYTYNAKNQLSSVSGISGKYDNIQYDSRGNIKHNGAFALQFNDANQLKSAKGNTYVYDGHNYRVISNDNNGKSYSFYSKSGVLVYQETSENLSLEGTNNIYLSGKLIAKYGDVQPKTLAESKQHYKPFGETINAAQDDIGFTGHKFDTDLNLSYMQARYYDPVIGRFYSNDPIGFRDMHSFNRYVYANNNPYKYIDPTGMFVVYYGGTGSGNAGVSGAGAIGSFVDISFDGLEWGVYSSIEGGAHSGLPGVSGGVEFGFFTGKWQKAMTGEYVLAGAEAKALAGGSVAGVMTVGKDPEYGVQVSLFGGTPNAAGFMHRGYGEATDIGGVNFKKLGELIDATVDDLIDAAAQPMGQTAPNPTGKGSRPGFRNSLSHRGNMTKRKQGSSR</sequence>
<evidence type="ECO:0000256" key="1">
    <source>
        <dbReference type="SAM" id="MobiDB-lite"/>
    </source>
</evidence>
<dbReference type="NCBIfam" id="TIGR03696">
    <property type="entry name" value="Rhs_assc_core"/>
    <property type="match status" value="1"/>
</dbReference>
<reference evidence="3 4" key="1">
    <citation type="submission" date="2015-03" db="EMBL/GenBank/DDBJ databases">
        <title>Genome sequence of Pseudoalteromonas aurantia.</title>
        <authorList>
            <person name="Xie B.-B."/>
            <person name="Rong J.-C."/>
            <person name="Qin Q.-L."/>
            <person name="Zhang Y.-Z."/>
        </authorList>
    </citation>
    <scope>NUCLEOTIDE SEQUENCE [LARGE SCALE GENOMIC DNA]</scope>
    <source>
        <strain evidence="3 4">208</strain>
    </source>
</reference>
<evidence type="ECO:0000256" key="2">
    <source>
        <dbReference type="SAM" id="SignalP"/>
    </source>
</evidence>
<dbReference type="EMBL" id="AQGV01000015">
    <property type="protein sequence ID" value="MBE0371105.1"/>
    <property type="molecule type" value="Genomic_DNA"/>
</dbReference>
<gene>
    <name evidence="3" type="ORF">PAUR_b1288</name>
</gene>
<feature type="chain" id="PRO_5045682577" evidence="2">
    <location>
        <begin position="28"/>
        <end position="1525"/>
    </location>
</feature>
<dbReference type="InterPro" id="IPR050708">
    <property type="entry name" value="T6SS_VgrG/RHS"/>
</dbReference>
<accession>A0ABR9ELH1</accession>
<name>A0ABR9ELH1_9GAMM</name>
<dbReference type="RefSeq" id="WP_192510105.1">
    <property type="nucleotide sequence ID" value="NZ_AQGV01000015.1"/>
</dbReference>
<keyword evidence="2" id="KW-0732">Signal</keyword>
<keyword evidence="4" id="KW-1185">Reference proteome</keyword>
<organism evidence="3 4">
    <name type="scientific">Pseudoalteromonas aurantia 208</name>
    <dbReference type="NCBI Taxonomy" id="1314867"/>
    <lineage>
        <taxon>Bacteria</taxon>
        <taxon>Pseudomonadati</taxon>
        <taxon>Pseudomonadota</taxon>
        <taxon>Gammaproteobacteria</taxon>
        <taxon>Alteromonadales</taxon>
        <taxon>Pseudoalteromonadaceae</taxon>
        <taxon>Pseudoalteromonas</taxon>
    </lineage>
</organism>
<dbReference type="PANTHER" id="PTHR32305">
    <property type="match status" value="1"/>
</dbReference>
<feature type="signal peptide" evidence="2">
    <location>
        <begin position="1"/>
        <end position="27"/>
    </location>
</feature>
<dbReference type="InterPro" id="IPR022385">
    <property type="entry name" value="Rhs_assc_core"/>
</dbReference>
<protein>
    <submittedName>
        <fullName evidence="3">Uncharacterized protein</fullName>
    </submittedName>
</protein>
<dbReference type="PANTHER" id="PTHR32305:SF15">
    <property type="entry name" value="PROTEIN RHSA-RELATED"/>
    <property type="match status" value="1"/>
</dbReference>
<feature type="compositionally biased region" description="Basic residues" evidence="1">
    <location>
        <begin position="1515"/>
        <end position="1525"/>
    </location>
</feature>
<evidence type="ECO:0000313" key="4">
    <source>
        <dbReference type="Proteomes" id="UP000615755"/>
    </source>
</evidence>
<dbReference type="Gene3D" id="2.180.10.10">
    <property type="entry name" value="RHS repeat-associated core"/>
    <property type="match status" value="2"/>
</dbReference>
<proteinExistence type="predicted"/>
<feature type="region of interest" description="Disordered" evidence="1">
    <location>
        <begin position="1489"/>
        <end position="1525"/>
    </location>
</feature>